<dbReference type="SUPFAM" id="SSF52172">
    <property type="entry name" value="CheY-like"/>
    <property type="match status" value="1"/>
</dbReference>
<evidence type="ECO:0000313" key="11">
    <source>
        <dbReference type="EMBL" id="PTW44923.1"/>
    </source>
</evidence>
<dbReference type="PANTHER" id="PTHR43304:SF1">
    <property type="entry name" value="PAC DOMAIN-CONTAINING PROTEIN"/>
    <property type="match status" value="1"/>
</dbReference>
<feature type="modified residue" description="4-aspartylphosphate" evidence="6">
    <location>
        <position position="899"/>
    </location>
</feature>
<dbReference type="Pfam" id="PF02518">
    <property type="entry name" value="HATPase_c"/>
    <property type="match status" value="1"/>
</dbReference>
<dbReference type="EMBL" id="QAYE01000008">
    <property type="protein sequence ID" value="PTW44923.1"/>
    <property type="molecule type" value="Genomic_DNA"/>
</dbReference>
<evidence type="ECO:0000256" key="3">
    <source>
        <dbReference type="ARBA" id="ARBA00022553"/>
    </source>
</evidence>
<evidence type="ECO:0000259" key="10">
    <source>
        <dbReference type="PROSITE" id="PS50113"/>
    </source>
</evidence>
<evidence type="ECO:0000259" key="9">
    <source>
        <dbReference type="PROSITE" id="PS50112"/>
    </source>
</evidence>
<evidence type="ECO:0000259" key="8">
    <source>
        <dbReference type="PROSITE" id="PS50110"/>
    </source>
</evidence>
<evidence type="ECO:0000259" key="7">
    <source>
        <dbReference type="PROSITE" id="PS50109"/>
    </source>
</evidence>
<dbReference type="GO" id="GO:0000155">
    <property type="term" value="F:phosphorelay sensor kinase activity"/>
    <property type="evidence" value="ECO:0007669"/>
    <property type="project" value="InterPro"/>
</dbReference>
<dbReference type="Gene3D" id="3.30.565.10">
    <property type="entry name" value="Histidine kinase-like ATPase, C-terminal domain"/>
    <property type="match status" value="1"/>
</dbReference>
<dbReference type="InterPro" id="IPR013655">
    <property type="entry name" value="PAS_fold_3"/>
</dbReference>
<dbReference type="InterPro" id="IPR029016">
    <property type="entry name" value="GAF-like_dom_sf"/>
</dbReference>
<evidence type="ECO:0000256" key="5">
    <source>
        <dbReference type="ARBA" id="ARBA00022777"/>
    </source>
</evidence>
<protein>
    <recommendedName>
        <fullName evidence="2">histidine kinase</fullName>
        <ecNumber evidence="2">2.7.13.3</ecNumber>
    </recommendedName>
</protein>
<dbReference type="SMART" id="SM00448">
    <property type="entry name" value="REC"/>
    <property type="match status" value="1"/>
</dbReference>
<dbReference type="CDD" id="cd00130">
    <property type="entry name" value="PAS"/>
    <property type="match status" value="2"/>
</dbReference>
<accession>A0A2T5U096</accession>
<dbReference type="InterPro" id="IPR052162">
    <property type="entry name" value="Sensor_kinase/Photoreceptor"/>
</dbReference>
<feature type="domain" description="PAC" evidence="10">
    <location>
        <begin position="222"/>
        <end position="274"/>
    </location>
</feature>
<dbReference type="AlphaFoldDB" id="A0A2T5U096"/>
<dbReference type="PROSITE" id="PS50109">
    <property type="entry name" value="HIS_KIN"/>
    <property type="match status" value="1"/>
</dbReference>
<dbReference type="EC" id="2.7.13.3" evidence="2"/>
<dbReference type="PROSITE" id="PS50113">
    <property type="entry name" value="PAC"/>
    <property type="match status" value="2"/>
</dbReference>
<dbReference type="PANTHER" id="PTHR43304">
    <property type="entry name" value="PHYTOCHROME-LIKE PROTEIN CPH1"/>
    <property type="match status" value="1"/>
</dbReference>
<evidence type="ECO:0000256" key="6">
    <source>
        <dbReference type="PROSITE-ProRule" id="PRU00169"/>
    </source>
</evidence>
<dbReference type="InterPro" id="IPR003018">
    <property type="entry name" value="GAF"/>
</dbReference>
<dbReference type="SMART" id="SM00091">
    <property type="entry name" value="PAS"/>
    <property type="match status" value="3"/>
</dbReference>
<proteinExistence type="predicted"/>
<dbReference type="OrthoDB" id="9796100at2"/>
<dbReference type="SUPFAM" id="SSF55785">
    <property type="entry name" value="PYP-like sensor domain (PAS domain)"/>
    <property type="match status" value="3"/>
</dbReference>
<dbReference type="RefSeq" id="WP_107955076.1">
    <property type="nucleotide sequence ID" value="NZ_QAYE01000008.1"/>
</dbReference>
<feature type="domain" description="PAC" evidence="10">
    <location>
        <begin position="512"/>
        <end position="564"/>
    </location>
</feature>
<dbReference type="Pfam" id="PF01590">
    <property type="entry name" value="GAF"/>
    <property type="match status" value="1"/>
</dbReference>
<dbReference type="SUPFAM" id="SSF55781">
    <property type="entry name" value="GAF domain-like"/>
    <property type="match status" value="1"/>
</dbReference>
<dbReference type="Gene3D" id="3.30.450.40">
    <property type="match status" value="1"/>
</dbReference>
<dbReference type="Gene3D" id="1.10.287.130">
    <property type="match status" value="1"/>
</dbReference>
<dbReference type="PROSITE" id="PS50112">
    <property type="entry name" value="PAS"/>
    <property type="match status" value="1"/>
</dbReference>
<dbReference type="InterPro" id="IPR035965">
    <property type="entry name" value="PAS-like_dom_sf"/>
</dbReference>
<dbReference type="Gene3D" id="3.40.50.2300">
    <property type="match status" value="1"/>
</dbReference>
<dbReference type="SUPFAM" id="SSF55874">
    <property type="entry name" value="ATPase domain of HSP90 chaperone/DNA topoisomerase II/histidine kinase"/>
    <property type="match status" value="1"/>
</dbReference>
<dbReference type="InterPro" id="IPR000700">
    <property type="entry name" value="PAS-assoc_C"/>
</dbReference>
<keyword evidence="4" id="KW-0808">Transferase</keyword>
<keyword evidence="5" id="KW-0418">Kinase</keyword>
<dbReference type="SMART" id="SM00387">
    <property type="entry name" value="HATPase_c"/>
    <property type="match status" value="1"/>
</dbReference>
<dbReference type="InterPro" id="IPR011006">
    <property type="entry name" value="CheY-like_superfamily"/>
</dbReference>
<dbReference type="InterPro" id="IPR001789">
    <property type="entry name" value="Sig_transdc_resp-reg_receiver"/>
</dbReference>
<dbReference type="FunFam" id="3.30.450.20:FF:000099">
    <property type="entry name" value="Sensory box sensor histidine kinase"/>
    <property type="match status" value="1"/>
</dbReference>
<dbReference type="InterPro" id="IPR004358">
    <property type="entry name" value="Sig_transdc_His_kin-like_C"/>
</dbReference>
<dbReference type="Gene3D" id="3.30.450.20">
    <property type="entry name" value="PAS domain"/>
    <property type="match status" value="3"/>
</dbReference>
<dbReference type="SUPFAM" id="SSF47384">
    <property type="entry name" value="Homodimeric domain of signal transducing histidine kinase"/>
    <property type="match status" value="1"/>
</dbReference>
<dbReference type="PRINTS" id="PR00344">
    <property type="entry name" value="BCTRLSENSOR"/>
</dbReference>
<dbReference type="Proteomes" id="UP000244013">
    <property type="component" value="Unassembled WGS sequence"/>
</dbReference>
<feature type="domain" description="PAS" evidence="9">
    <location>
        <begin position="438"/>
        <end position="509"/>
    </location>
</feature>
<sequence>MQRPTAPTTDTPISSHASEDRYRALVDAIDAGFCIIDMLYDGERPVDYRFVEVNSRFESQTGLVDPVGRTASELVPDLEAYWFETYGRVATTGEPARFDHGSESMGRWFDVHAFRVSDPEARQVAVLFTDVSERRNILTAAQASEERLGQALAAGNGIGTWDWDVPNDRITADARFSTLYGVSPELGRAGAPIERFFGSIHTDDVPATQAAIDAALRTGGDFEAEYRLVQPDGAIRWVTAQGRCRLAPDGTPLRFPGISFDITERKQAELRQRALLELSDAVRDLTDPDEIAYAASGILGRALQVSRVGYGIIDKVNETITVERDWNADGVTTLAGTLHFRAYGTYIEDLKAGRTVAIADVDKDDRTRDTADVLKAIDAWSFVNMPLVEQDDFVALLYANHGVARVWSDGDLMLMREVAERVRAATERLRAETARRESEEQFRVFAEAVPNQIWAARPDGHLYWFNRQVYDYNGLEPGALDGIGTWRDRVHPDDYPAASEAWRHSLATGERYSVEYRARSKDGDYRWFLVRADAVRAPDGTILRWVGTNTDIDDSRRQTAELARWNETLEDQVATRTRELMVAEEALRQSQKMEAVGQLTGGIAHDFNNLLTGITGSLELLGIRIAQGRLNDVERYSLAAQGAAKRAAALTHRLLAFSRRQTLDPKPTDVNRLVGGIEDMVRRTVGPEVEVEVVASVGLWATLVDPHQLENALLNLCINARDAMPGGGRLTIETANRWIDARTARERELDAGQYVSLCVSDTGTGMTPEVIAKAFDPFFTTKPLGLGTGLGLSMIYGFARQSGGHVRIYSEVGEGTNVCIYLPRHFGEAEDTETVAEHTEAPRANAGETVLVVDDEPTVRMLVMEVLEELGYAAVEAADGASGLKLLQSDIRIDLLVTDVGLPGGMNGRQMADAARVGRPDLKILFITGYAENAVVGNGHLDPGMHVMTKPFAMEALATRIKDLIAAG</sequence>
<dbReference type="InterPro" id="IPR003594">
    <property type="entry name" value="HATPase_dom"/>
</dbReference>
<name>A0A2T5U096_9SPHN</name>
<feature type="domain" description="Response regulatory" evidence="8">
    <location>
        <begin position="849"/>
        <end position="965"/>
    </location>
</feature>
<organism evidence="11 12">
    <name type="scientific">Sphingomonas faeni</name>
    <dbReference type="NCBI Taxonomy" id="185950"/>
    <lineage>
        <taxon>Bacteria</taxon>
        <taxon>Pseudomonadati</taxon>
        <taxon>Pseudomonadota</taxon>
        <taxon>Alphaproteobacteria</taxon>
        <taxon>Sphingomonadales</taxon>
        <taxon>Sphingomonadaceae</taxon>
        <taxon>Sphingomonas</taxon>
    </lineage>
</organism>
<dbReference type="InterPro" id="IPR000014">
    <property type="entry name" value="PAS"/>
</dbReference>
<evidence type="ECO:0000313" key="12">
    <source>
        <dbReference type="Proteomes" id="UP000244013"/>
    </source>
</evidence>
<dbReference type="InterPro" id="IPR036890">
    <property type="entry name" value="HATPase_C_sf"/>
</dbReference>
<dbReference type="InterPro" id="IPR001610">
    <property type="entry name" value="PAC"/>
</dbReference>
<dbReference type="InterPro" id="IPR003661">
    <property type="entry name" value="HisK_dim/P_dom"/>
</dbReference>
<feature type="domain" description="Histidine kinase" evidence="7">
    <location>
        <begin position="602"/>
        <end position="826"/>
    </location>
</feature>
<dbReference type="Gene3D" id="2.10.70.100">
    <property type="match status" value="1"/>
</dbReference>
<dbReference type="SMART" id="SM00086">
    <property type="entry name" value="PAC"/>
    <property type="match status" value="2"/>
</dbReference>
<dbReference type="SMART" id="SM00388">
    <property type="entry name" value="HisKA"/>
    <property type="match status" value="1"/>
</dbReference>
<dbReference type="InterPro" id="IPR005467">
    <property type="entry name" value="His_kinase_dom"/>
</dbReference>
<dbReference type="SMART" id="SM00065">
    <property type="entry name" value="GAF"/>
    <property type="match status" value="1"/>
</dbReference>
<dbReference type="CDD" id="cd00082">
    <property type="entry name" value="HisKA"/>
    <property type="match status" value="1"/>
</dbReference>
<dbReference type="Pfam" id="PF00072">
    <property type="entry name" value="Response_reg"/>
    <property type="match status" value="1"/>
</dbReference>
<gene>
    <name evidence="11" type="ORF">C8J25_10811</name>
</gene>
<keyword evidence="3 6" id="KW-0597">Phosphoprotein</keyword>
<evidence type="ECO:0000256" key="1">
    <source>
        <dbReference type="ARBA" id="ARBA00000085"/>
    </source>
</evidence>
<dbReference type="InterPro" id="IPR036097">
    <property type="entry name" value="HisK_dim/P_sf"/>
</dbReference>
<dbReference type="PROSITE" id="PS50110">
    <property type="entry name" value="RESPONSE_REGULATORY"/>
    <property type="match status" value="1"/>
</dbReference>
<dbReference type="GeneID" id="91006924"/>
<evidence type="ECO:0000256" key="2">
    <source>
        <dbReference type="ARBA" id="ARBA00012438"/>
    </source>
</evidence>
<dbReference type="NCBIfam" id="TIGR00229">
    <property type="entry name" value="sensory_box"/>
    <property type="match status" value="1"/>
</dbReference>
<dbReference type="Pfam" id="PF08447">
    <property type="entry name" value="PAS_3"/>
    <property type="match status" value="2"/>
</dbReference>
<comment type="catalytic activity">
    <reaction evidence="1">
        <text>ATP + protein L-histidine = ADP + protein N-phospho-L-histidine.</text>
        <dbReference type="EC" id="2.7.13.3"/>
    </reaction>
</comment>
<comment type="caution">
    <text evidence="11">The sequence shown here is derived from an EMBL/GenBank/DDBJ whole genome shotgun (WGS) entry which is preliminary data.</text>
</comment>
<dbReference type="Pfam" id="PF00512">
    <property type="entry name" value="HisKA"/>
    <property type="match status" value="1"/>
</dbReference>
<evidence type="ECO:0000256" key="4">
    <source>
        <dbReference type="ARBA" id="ARBA00022679"/>
    </source>
</evidence>
<dbReference type="CDD" id="cd18161">
    <property type="entry name" value="REC_hyHK_blue-like"/>
    <property type="match status" value="1"/>
</dbReference>
<dbReference type="Pfam" id="PF13188">
    <property type="entry name" value="PAS_8"/>
    <property type="match status" value="1"/>
</dbReference>
<reference evidence="11 12" key="1">
    <citation type="submission" date="2018-04" db="EMBL/GenBank/DDBJ databases">
        <title>Genomic Encyclopedia of Type Strains, Phase III (KMG-III): the genomes of soil and plant-associated and newly described type strains.</title>
        <authorList>
            <person name="Whitman W."/>
        </authorList>
    </citation>
    <scope>NUCLEOTIDE SEQUENCE [LARGE SCALE GENOMIC DNA]</scope>
    <source>
        <strain evidence="11 12">MA-olki</strain>
    </source>
</reference>